<dbReference type="Gene3D" id="3.40.50.300">
    <property type="entry name" value="P-loop containing nucleotide triphosphate hydrolases"/>
    <property type="match status" value="1"/>
</dbReference>
<sequence length="314" mass="34614">MGSKPPHDQELRMVLLGKKGAGKTSVGNIILGREEFRNEGFMCVKKKGEVAGRYLKIVDTPGWDRVEQRPPDPIRQQIIRSVSLCEPGPHAILLVIPVGKFPERERKTVVKHMDFLQDRVWKHTLVLFVCEDELRDTTIEDHIQKSGKALERLLEQCENRYHVLNISSNSRTQVTELLKKIEEIVQENCVGGTRGPEAPAKTAEEEEQMREGGQRVDLEVVRLGYREEAMNVVTHYFKPAIVVISAVIGALIGSIGGASRGVVGSILGIPVGVTVALILAWLVRKEARAARGVPAPLSVHPTTPTTPTSPSPPS</sequence>
<comment type="similarity">
    <text evidence="1">Belongs to the TRAFAC class TrmE-Era-EngA-EngB-Septin-like GTPase superfamily. AIG1/Toc34/Toc159-like paraseptin GTPase family. IAN subfamily.</text>
</comment>
<dbReference type="PANTHER" id="PTHR10903">
    <property type="entry name" value="GTPASE, IMAP FAMILY MEMBER-RELATED"/>
    <property type="match status" value="1"/>
</dbReference>
<evidence type="ECO:0000313" key="7">
    <source>
        <dbReference type="EMBL" id="KPP73626.1"/>
    </source>
</evidence>
<keyword evidence="5" id="KW-1133">Transmembrane helix</keyword>
<dbReference type="Proteomes" id="UP000034805">
    <property type="component" value="Unassembled WGS sequence"/>
</dbReference>
<reference evidence="7 8" key="1">
    <citation type="submission" date="2015-08" db="EMBL/GenBank/DDBJ databases">
        <title>The genome of the Asian arowana (Scleropages formosus).</title>
        <authorList>
            <person name="Tan M.H."/>
            <person name="Gan H.M."/>
            <person name="Croft L.J."/>
            <person name="Austin C.M."/>
        </authorList>
    </citation>
    <scope>NUCLEOTIDE SEQUENCE [LARGE SCALE GENOMIC DNA]</scope>
    <source>
        <strain evidence="7">Aro1</strain>
    </source>
</reference>
<evidence type="ECO:0000256" key="3">
    <source>
        <dbReference type="ARBA" id="ARBA00023134"/>
    </source>
</evidence>
<keyword evidence="3" id="KW-0342">GTP-binding</keyword>
<keyword evidence="5" id="KW-0812">Transmembrane</keyword>
<evidence type="ECO:0000256" key="1">
    <source>
        <dbReference type="ARBA" id="ARBA00008535"/>
    </source>
</evidence>
<feature type="region of interest" description="Disordered" evidence="4">
    <location>
        <begin position="294"/>
        <end position="314"/>
    </location>
</feature>
<protein>
    <recommendedName>
        <fullName evidence="6">AIG1-type G domain-containing protein</fullName>
    </recommendedName>
</protein>
<accession>A0A0P7XB68</accession>
<dbReference type="InterPro" id="IPR045058">
    <property type="entry name" value="GIMA/IAN/Toc"/>
</dbReference>
<dbReference type="FunFam" id="3.40.50.300:FF:001809">
    <property type="entry name" value="Si:ch1073-365p7.2"/>
    <property type="match status" value="1"/>
</dbReference>
<feature type="domain" description="AIG1-type G" evidence="6">
    <location>
        <begin position="8"/>
        <end position="207"/>
    </location>
</feature>
<gene>
    <name evidence="7" type="ORF">Z043_107277</name>
</gene>
<keyword evidence="5" id="KW-0472">Membrane</keyword>
<evidence type="ECO:0000256" key="4">
    <source>
        <dbReference type="SAM" id="MobiDB-lite"/>
    </source>
</evidence>
<dbReference type="AlphaFoldDB" id="A0A0P7XB68"/>
<evidence type="ECO:0000256" key="5">
    <source>
        <dbReference type="SAM" id="Phobius"/>
    </source>
</evidence>
<feature type="transmembrane region" description="Helical" evidence="5">
    <location>
        <begin position="236"/>
        <end position="256"/>
    </location>
</feature>
<dbReference type="PROSITE" id="PS51720">
    <property type="entry name" value="G_AIG1"/>
    <property type="match status" value="1"/>
</dbReference>
<dbReference type="GO" id="GO:0005525">
    <property type="term" value="F:GTP binding"/>
    <property type="evidence" value="ECO:0007669"/>
    <property type="project" value="UniProtKB-KW"/>
</dbReference>
<feature type="region of interest" description="Disordered" evidence="4">
    <location>
        <begin position="192"/>
        <end position="211"/>
    </location>
</feature>
<feature type="transmembrane region" description="Helical" evidence="5">
    <location>
        <begin position="262"/>
        <end position="283"/>
    </location>
</feature>
<comment type="caution">
    <text evidence="7">The sequence shown here is derived from an EMBL/GenBank/DDBJ whole genome shotgun (WGS) entry which is preliminary data.</text>
</comment>
<dbReference type="EMBL" id="JARO02002064">
    <property type="protein sequence ID" value="KPP73626.1"/>
    <property type="molecule type" value="Genomic_DNA"/>
</dbReference>
<evidence type="ECO:0000256" key="2">
    <source>
        <dbReference type="ARBA" id="ARBA00022741"/>
    </source>
</evidence>
<evidence type="ECO:0000259" key="6">
    <source>
        <dbReference type="PROSITE" id="PS51720"/>
    </source>
</evidence>
<organism evidence="7 8">
    <name type="scientific">Scleropages formosus</name>
    <name type="common">Asian bonytongue</name>
    <name type="synonym">Osteoglossum formosum</name>
    <dbReference type="NCBI Taxonomy" id="113540"/>
    <lineage>
        <taxon>Eukaryota</taxon>
        <taxon>Metazoa</taxon>
        <taxon>Chordata</taxon>
        <taxon>Craniata</taxon>
        <taxon>Vertebrata</taxon>
        <taxon>Euteleostomi</taxon>
        <taxon>Actinopterygii</taxon>
        <taxon>Neopterygii</taxon>
        <taxon>Teleostei</taxon>
        <taxon>Osteoglossocephala</taxon>
        <taxon>Osteoglossomorpha</taxon>
        <taxon>Osteoglossiformes</taxon>
        <taxon>Osteoglossidae</taxon>
        <taxon>Scleropages</taxon>
    </lineage>
</organism>
<dbReference type="PANTHER" id="PTHR10903:SF107">
    <property type="entry name" value="GTPASE IMAP FAMILY MEMBER 4-LIKE-RELATED"/>
    <property type="match status" value="1"/>
</dbReference>
<dbReference type="SUPFAM" id="SSF52540">
    <property type="entry name" value="P-loop containing nucleoside triphosphate hydrolases"/>
    <property type="match status" value="1"/>
</dbReference>
<keyword evidence="2" id="KW-0547">Nucleotide-binding</keyword>
<dbReference type="InterPro" id="IPR027417">
    <property type="entry name" value="P-loop_NTPase"/>
</dbReference>
<dbReference type="Pfam" id="PF04548">
    <property type="entry name" value="AIG1"/>
    <property type="match status" value="1"/>
</dbReference>
<dbReference type="InterPro" id="IPR006703">
    <property type="entry name" value="G_AIG1"/>
</dbReference>
<evidence type="ECO:0000313" key="8">
    <source>
        <dbReference type="Proteomes" id="UP000034805"/>
    </source>
</evidence>
<name>A0A0P7XB68_SCLFO</name>
<proteinExistence type="inferred from homology"/>